<evidence type="ECO:0000256" key="3">
    <source>
        <dbReference type="ARBA" id="ARBA00022840"/>
    </source>
</evidence>
<dbReference type="InterPro" id="IPR052032">
    <property type="entry name" value="ATP-dep_AA_Ligase"/>
</dbReference>
<dbReference type="HOGENOM" id="CLU_056352_0_0_5"/>
<dbReference type="AlphaFoldDB" id="Q98HN4"/>
<reference evidence="6 7" key="1">
    <citation type="journal article" date="2000" name="DNA Res.">
        <title>Complete genome structure of the nitrogen-fixing symbiotic bacterium Mesorhizobium loti.</title>
        <authorList>
            <person name="Kaneko T."/>
            <person name="Nakamura Y."/>
            <person name="Sato S."/>
            <person name="Asamizu E."/>
            <person name="Kato T."/>
            <person name="Sasamoto S."/>
            <person name="Watanabe A."/>
            <person name="Idesawa K."/>
            <person name="Ishikawa A."/>
            <person name="Kawashima K."/>
            <person name="Kimura T."/>
            <person name="Kishida Y."/>
            <person name="Kiyokawa C."/>
            <person name="Kohara M."/>
            <person name="Matsumoto M."/>
            <person name="Matsuno A."/>
            <person name="Mochizuki Y."/>
            <person name="Nakayama S."/>
            <person name="Nakazaki N."/>
            <person name="Shimpo S."/>
            <person name="Sugimoto M."/>
            <person name="Takeuchi C."/>
            <person name="Yamada M."/>
            <person name="Tabata S."/>
        </authorList>
    </citation>
    <scope>NUCLEOTIDE SEQUENCE [LARGE SCALE GENOMIC DNA]</scope>
    <source>
        <strain evidence="7">LMG 29417 / CECT 9101 / MAFF 303099</strain>
    </source>
</reference>
<evidence type="ECO:0000313" key="6">
    <source>
        <dbReference type="EMBL" id="BAB49832.1"/>
    </source>
</evidence>
<dbReference type="EMBL" id="BA000012">
    <property type="protein sequence ID" value="BAB49832.1"/>
    <property type="molecule type" value="Genomic_DNA"/>
</dbReference>
<dbReference type="GO" id="GO:0016874">
    <property type="term" value="F:ligase activity"/>
    <property type="evidence" value="ECO:0007669"/>
    <property type="project" value="UniProtKB-KW"/>
</dbReference>
<dbReference type="InterPro" id="IPR013815">
    <property type="entry name" value="ATP_grasp_subdomain_1"/>
</dbReference>
<dbReference type="Gene3D" id="3.30.1490.20">
    <property type="entry name" value="ATP-grasp fold, A domain"/>
    <property type="match status" value="1"/>
</dbReference>
<organism evidence="6 7">
    <name type="scientific">Mesorhizobium japonicum (strain LMG 29417 / CECT 9101 / MAFF 303099)</name>
    <name type="common">Mesorhizobium loti (strain MAFF 303099)</name>
    <dbReference type="NCBI Taxonomy" id="266835"/>
    <lineage>
        <taxon>Bacteria</taxon>
        <taxon>Pseudomonadati</taxon>
        <taxon>Pseudomonadota</taxon>
        <taxon>Alphaproteobacteria</taxon>
        <taxon>Hyphomicrobiales</taxon>
        <taxon>Phyllobacteriaceae</taxon>
        <taxon>Mesorhizobium</taxon>
    </lineage>
</organism>
<dbReference type="KEGG" id="mlo:mll2789"/>
<evidence type="ECO:0000256" key="1">
    <source>
        <dbReference type="ARBA" id="ARBA00022598"/>
    </source>
</evidence>
<dbReference type="PROSITE" id="PS50975">
    <property type="entry name" value="ATP_GRASP"/>
    <property type="match status" value="1"/>
</dbReference>
<dbReference type="Pfam" id="PF13535">
    <property type="entry name" value="ATP-grasp_4"/>
    <property type="match status" value="1"/>
</dbReference>
<dbReference type="GO" id="GO:0046872">
    <property type="term" value="F:metal ion binding"/>
    <property type="evidence" value="ECO:0007669"/>
    <property type="project" value="InterPro"/>
</dbReference>
<dbReference type="PANTHER" id="PTHR43585">
    <property type="entry name" value="FUMIPYRROLE BIOSYNTHESIS PROTEIN C"/>
    <property type="match status" value="1"/>
</dbReference>
<dbReference type="SUPFAM" id="SSF56059">
    <property type="entry name" value="Glutathione synthetase ATP-binding domain-like"/>
    <property type="match status" value="1"/>
</dbReference>
<keyword evidence="3 4" id="KW-0067">ATP-binding</keyword>
<dbReference type="GO" id="GO:0005524">
    <property type="term" value="F:ATP binding"/>
    <property type="evidence" value="ECO:0007669"/>
    <property type="project" value="UniProtKB-UniRule"/>
</dbReference>
<keyword evidence="2 4" id="KW-0547">Nucleotide-binding</keyword>
<protein>
    <submittedName>
        <fullName evidence="6">Mll2789 protein</fullName>
    </submittedName>
</protein>
<gene>
    <name evidence="6" type="ordered locus">mll2789</name>
</gene>
<feature type="domain" description="ATP-grasp" evidence="5">
    <location>
        <begin position="175"/>
        <end position="365"/>
    </location>
</feature>
<evidence type="ECO:0000256" key="2">
    <source>
        <dbReference type="ARBA" id="ARBA00022741"/>
    </source>
</evidence>
<evidence type="ECO:0000313" key="7">
    <source>
        <dbReference type="Proteomes" id="UP000000552"/>
    </source>
</evidence>
<dbReference type="Gene3D" id="3.30.470.20">
    <property type="entry name" value="ATP-grasp fold, B domain"/>
    <property type="match status" value="1"/>
</dbReference>
<dbReference type="PANTHER" id="PTHR43585:SF2">
    <property type="entry name" value="ATP-GRASP ENZYME FSQD"/>
    <property type="match status" value="1"/>
</dbReference>
<name>Q98HN4_RHILO</name>
<dbReference type="eggNOG" id="COG0151">
    <property type="taxonomic scope" value="Bacteria"/>
</dbReference>
<evidence type="ECO:0000259" key="5">
    <source>
        <dbReference type="PROSITE" id="PS50975"/>
    </source>
</evidence>
<sequence>MVTRVFMPVLIQERLVRGKQGLNPLNIIPDAGALPQTLQMRQTWLATGLRCVAMRGVSMNFVFFSPHFPANGADFCDRLKKAGATVLGIGDAPYDVLDGRLKAALSEYYRVADMEDYDPVFRAMGHFIHKWGRIDRFESLNEHWLELEANIRTDFNIYGTKLDFVKNLKRKSRMRAFFRKSGVETIAQRKCSDRAGAMTFIRRVGYPVVVKPDSGSGASNTFKISNTGELDQFFRDKPEDVTFVMEQFIEGLVVTYDGLVNRDGEVVLAASHRYDQSVMEVVNKDRHMSYTCFPHIRPAVEEAGRKILKAFDVRERFFHIELFETRDDRIIALEVNMRPPGAWMTDAINYTFDIDVYAAWADMVVKDAAGGPYEGKYFTAYASRKRHLHYLHSHEDVLAAHRDKIVHHQAIEEVFSRAMGNYAYQMRSKDQAALREAVAYVHAEKA</sequence>
<dbReference type="Proteomes" id="UP000000552">
    <property type="component" value="Chromosome"/>
</dbReference>
<evidence type="ECO:0000256" key="4">
    <source>
        <dbReference type="PROSITE-ProRule" id="PRU00409"/>
    </source>
</evidence>
<proteinExistence type="predicted"/>
<keyword evidence="1" id="KW-0436">Ligase</keyword>
<dbReference type="InterPro" id="IPR011761">
    <property type="entry name" value="ATP-grasp"/>
</dbReference>
<accession>Q98HN4</accession>